<dbReference type="EMBL" id="FRAS01000019">
    <property type="protein sequence ID" value="SHL70167.1"/>
    <property type="molecule type" value="Genomic_DNA"/>
</dbReference>
<dbReference type="Pfam" id="PF02527">
    <property type="entry name" value="GidB"/>
    <property type="match status" value="1"/>
</dbReference>
<protein>
    <recommendedName>
        <fullName evidence="6">Ribosomal RNA small subunit methyltransferase G</fullName>
        <ecNumber evidence="6">2.1.1.-</ecNumber>
    </recommendedName>
    <alternativeName>
        <fullName evidence="6">16S rRNA 7-methylguanosine methyltransferase</fullName>
        <shortName evidence="6">16S rRNA m7G methyltransferase</shortName>
    </alternativeName>
</protein>
<evidence type="ECO:0000256" key="5">
    <source>
        <dbReference type="ARBA" id="ARBA00022691"/>
    </source>
</evidence>
<sequence>MHIINHYFPHLTDHQRKLFSQLDTEFRGWNERLNLVARTDVDNLAERHFLHSLGIAKVIEFPAGSSVLDVGTGGGLPGLPLAILFPEVKFHLVDSIGKKIHAVQEMARDLNLTNVTAEQIRAEQLRTKYDYVVSRAVARLATFHTWIAHRYKPNGDATSGLYYLKGGDLTEEIEESGLKATVYNLSDFYTEEFFETKKVVFVPTNSVRPE</sequence>
<comment type="subcellular location">
    <subcellularLocation>
        <location evidence="6">Cytoplasm</location>
    </subcellularLocation>
</comment>
<comment type="similarity">
    <text evidence="6">Belongs to the methyltransferase superfamily. RNA methyltransferase RsmG family.</text>
</comment>
<evidence type="ECO:0000256" key="2">
    <source>
        <dbReference type="ARBA" id="ARBA00022552"/>
    </source>
</evidence>
<keyword evidence="4 6" id="KW-0808">Transferase</keyword>
<dbReference type="HAMAP" id="MF_00074">
    <property type="entry name" value="16SrRNA_methyltr_G"/>
    <property type="match status" value="1"/>
</dbReference>
<evidence type="ECO:0000313" key="7">
    <source>
        <dbReference type="EMBL" id="SHL70167.1"/>
    </source>
</evidence>
<proteinExistence type="inferred from homology"/>
<keyword evidence="1 6" id="KW-0963">Cytoplasm</keyword>
<dbReference type="Proteomes" id="UP000183947">
    <property type="component" value="Unassembled WGS sequence"/>
</dbReference>
<comment type="function">
    <text evidence="6">Specifically methylates the N7 position of a guanine in 16S rRNA.</text>
</comment>
<dbReference type="PIRSF" id="PIRSF003078">
    <property type="entry name" value="GidB"/>
    <property type="match status" value="1"/>
</dbReference>
<dbReference type="PANTHER" id="PTHR31760:SF0">
    <property type="entry name" value="S-ADENOSYL-L-METHIONINE-DEPENDENT METHYLTRANSFERASES SUPERFAMILY PROTEIN"/>
    <property type="match status" value="1"/>
</dbReference>
<feature type="binding site" evidence="6">
    <location>
        <position position="76"/>
    </location>
    <ligand>
        <name>S-adenosyl-L-methionine</name>
        <dbReference type="ChEBI" id="CHEBI:59789"/>
    </ligand>
</feature>
<feature type="binding site" evidence="6">
    <location>
        <position position="71"/>
    </location>
    <ligand>
        <name>S-adenosyl-L-methionine</name>
        <dbReference type="ChEBI" id="CHEBI:59789"/>
    </ligand>
</feature>
<dbReference type="SUPFAM" id="SSF53335">
    <property type="entry name" value="S-adenosyl-L-methionine-dependent methyltransferases"/>
    <property type="match status" value="1"/>
</dbReference>
<dbReference type="InterPro" id="IPR003682">
    <property type="entry name" value="rRNA_ssu_MeTfrase_G"/>
</dbReference>
<dbReference type="RefSeq" id="WP_073287349.1">
    <property type="nucleotide sequence ID" value="NZ_FRAS01000019.1"/>
</dbReference>
<evidence type="ECO:0000313" key="8">
    <source>
        <dbReference type="Proteomes" id="UP000183947"/>
    </source>
</evidence>
<dbReference type="NCBIfam" id="TIGR00138">
    <property type="entry name" value="rsmG_gidB"/>
    <property type="match status" value="1"/>
</dbReference>
<feature type="binding site" evidence="6">
    <location>
        <position position="135"/>
    </location>
    <ligand>
        <name>S-adenosyl-L-methionine</name>
        <dbReference type="ChEBI" id="CHEBI:59789"/>
    </ligand>
</feature>
<accession>A0A1M7CSL7</accession>
<gene>
    <name evidence="6" type="primary">rsmG</name>
    <name evidence="7" type="ORF">SAMN02746009_03225</name>
</gene>
<keyword evidence="2 6" id="KW-0698">rRNA processing</keyword>
<reference evidence="8" key="1">
    <citation type="submission" date="2016-11" db="EMBL/GenBank/DDBJ databases">
        <authorList>
            <person name="Varghese N."/>
            <person name="Submissions S."/>
        </authorList>
    </citation>
    <scope>NUCLEOTIDE SEQUENCE [LARGE SCALE GENOMIC DNA]</scope>
    <source>
        <strain evidence="8">DSM 18569</strain>
    </source>
</reference>
<dbReference type="AlphaFoldDB" id="A0A1M7CSL7"/>
<evidence type="ECO:0000256" key="4">
    <source>
        <dbReference type="ARBA" id="ARBA00022679"/>
    </source>
</evidence>
<name>A0A1M7CSL7_9BACT</name>
<evidence type="ECO:0000256" key="1">
    <source>
        <dbReference type="ARBA" id="ARBA00022490"/>
    </source>
</evidence>
<dbReference type="GO" id="GO:0005829">
    <property type="term" value="C:cytosol"/>
    <property type="evidence" value="ECO:0007669"/>
    <property type="project" value="TreeGrafter"/>
</dbReference>
<dbReference type="STRING" id="1121959.SAMN02746009_03225"/>
<dbReference type="GO" id="GO:0070043">
    <property type="term" value="F:rRNA (guanine-N7-)-methyltransferase activity"/>
    <property type="evidence" value="ECO:0007669"/>
    <property type="project" value="UniProtKB-UniRule"/>
</dbReference>
<dbReference type="PANTHER" id="PTHR31760">
    <property type="entry name" value="S-ADENOSYL-L-METHIONINE-DEPENDENT METHYLTRANSFERASES SUPERFAMILY PROTEIN"/>
    <property type="match status" value="1"/>
</dbReference>
<keyword evidence="3 6" id="KW-0489">Methyltransferase</keyword>
<dbReference type="Gene3D" id="3.40.50.150">
    <property type="entry name" value="Vaccinia Virus protein VP39"/>
    <property type="match status" value="1"/>
</dbReference>
<evidence type="ECO:0000256" key="6">
    <source>
        <dbReference type="HAMAP-Rule" id="MF_00074"/>
    </source>
</evidence>
<organism evidence="7 8">
    <name type="scientific">Hymenobacter psychrotolerans DSM 18569</name>
    <dbReference type="NCBI Taxonomy" id="1121959"/>
    <lineage>
        <taxon>Bacteria</taxon>
        <taxon>Pseudomonadati</taxon>
        <taxon>Bacteroidota</taxon>
        <taxon>Cytophagia</taxon>
        <taxon>Cytophagales</taxon>
        <taxon>Hymenobacteraceae</taxon>
        <taxon>Hymenobacter</taxon>
    </lineage>
</organism>
<dbReference type="InterPro" id="IPR029063">
    <property type="entry name" value="SAM-dependent_MTases_sf"/>
</dbReference>
<keyword evidence="8" id="KW-1185">Reference proteome</keyword>
<dbReference type="OrthoDB" id="9808773at2"/>
<dbReference type="EC" id="2.1.1.-" evidence="6"/>
<keyword evidence="5 6" id="KW-0949">S-adenosyl-L-methionine</keyword>
<evidence type="ECO:0000256" key="3">
    <source>
        <dbReference type="ARBA" id="ARBA00022603"/>
    </source>
</evidence>
<feature type="binding site" evidence="6">
    <location>
        <begin position="122"/>
        <end position="123"/>
    </location>
    <ligand>
        <name>S-adenosyl-L-methionine</name>
        <dbReference type="ChEBI" id="CHEBI:59789"/>
    </ligand>
</feature>
<comment type="caution">
    <text evidence="6">Lacks conserved residue(s) required for the propagation of feature annotation.</text>
</comment>